<proteinExistence type="predicted"/>
<reference evidence="2" key="1">
    <citation type="submission" date="2020-03" db="EMBL/GenBank/DDBJ databases">
        <title>The deep terrestrial virosphere.</title>
        <authorList>
            <person name="Holmfeldt K."/>
            <person name="Nilsson E."/>
            <person name="Simone D."/>
            <person name="Lopez-Fernandez M."/>
            <person name="Wu X."/>
            <person name="de Brujin I."/>
            <person name="Lundin D."/>
            <person name="Andersson A."/>
            <person name="Bertilsson S."/>
            <person name="Dopson M."/>
        </authorList>
    </citation>
    <scope>NUCLEOTIDE SEQUENCE</scope>
    <source>
        <strain evidence="2">MM171A01372</strain>
    </source>
</reference>
<evidence type="ECO:0000313" key="2">
    <source>
        <dbReference type="EMBL" id="QJA99051.1"/>
    </source>
</evidence>
<sequence length="88" mass="10007">MPILAKHFFGINIADNHTIEQIVLDTLINNSCFNKNELAEQFNIKHPKLEQTLTHLASFGLIKCSKERCCIDENYLSSLSEKLKKMAG</sequence>
<accession>A0A6M3M1X3</accession>
<dbReference type="AlphaFoldDB" id="A0A6M3M1X3"/>
<gene>
    <name evidence="2" type="ORF">MM171A01372_0010</name>
</gene>
<protein>
    <recommendedName>
        <fullName evidence="1">TFIIEalpha/SarR/Rpc3 HTH domain-containing protein</fullName>
    </recommendedName>
</protein>
<dbReference type="Pfam" id="PF02002">
    <property type="entry name" value="TFIIE_alpha"/>
    <property type="match status" value="1"/>
</dbReference>
<feature type="domain" description="TFIIEalpha/SarR/Rpc3 HTH" evidence="1">
    <location>
        <begin position="22"/>
        <end position="68"/>
    </location>
</feature>
<dbReference type="InterPro" id="IPR036390">
    <property type="entry name" value="WH_DNA-bd_sf"/>
</dbReference>
<evidence type="ECO:0000259" key="1">
    <source>
        <dbReference type="Pfam" id="PF02002"/>
    </source>
</evidence>
<name>A0A6M3M1X3_9ZZZZ</name>
<dbReference type="SUPFAM" id="SSF46785">
    <property type="entry name" value="Winged helix' DNA-binding domain"/>
    <property type="match status" value="1"/>
</dbReference>
<dbReference type="EMBL" id="MT143625">
    <property type="protein sequence ID" value="QJA99051.1"/>
    <property type="molecule type" value="Genomic_DNA"/>
</dbReference>
<dbReference type="InterPro" id="IPR024550">
    <property type="entry name" value="TFIIEa/SarR/Rpc3_HTH_dom"/>
</dbReference>
<organism evidence="2">
    <name type="scientific">viral metagenome</name>
    <dbReference type="NCBI Taxonomy" id="1070528"/>
    <lineage>
        <taxon>unclassified sequences</taxon>
        <taxon>metagenomes</taxon>
        <taxon>organismal metagenomes</taxon>
    </lineage>
</organism>